<evidence type="ECO:0000256" key="3">
    <source>
        <dbReference type="ARBA" id="ARBA00022989"/>
    </source>
</evidence>
<proteinExistence type="predicted"/>
<dbReference type="OrthoDB" id="5585746at2759"/>
<dbReference type="GO" id="GO:0016020">
    <property type="term" value="C:membrane"/>
    <property type="evidence" value="ECO:0007669"/>
    <property type="project" value="UniProtKB-SubCell"/>
</dbReference>
<feature type="binding site" evidence="5">
    <location>
        <position position="430"/>
    </location>
    <ligand>
        <name>Zn(2+)</name>
        <dbReference type="ChEBI" id="CHEBI:29105"/>
    </ligand>
</feature>
<organism evidence="7 8">
    <name type="scientific">Actinomortierella ambigua</name>
    <dbReference type="NCBI Taxonomy" id="1343610"/>
    <lineage>
        <taxon>Eukaryota</taxon>
        <taxon>Fungi</taxon>
        <taxon>Fungi incertae sedis</taxon>
        <taxon>Mucoromycota</taxon>
        <taxon>Mortierellomycotina</taxon>
        <taxon>Mortierellomycetes</taxon>
        <taxon>Mortierellales</taxon>
        <taxon>Mortierellaceae</taxon>
        <taxon>Actinomortierella</taxon>
    </lineage>
</organism>
<feature type="transmembrane region" description="Helical" evidence="6">
    <location>
        <begin position="432"/>
        <end position="452"/>
    </location>
</feature>
<keyword evidence="5" id="KW-0479">Metal-binding</keyword>
<feature type="transmembrane region" description="Helical" evidence="6">
    <location>
        <begin position="300"/>
        <end position="321"/>
    </location>
</feature>
<protein>
    <submittedName>
        <fullName evidence="7">Uncharacterized protein</fullName>
    </submittedName>
</protein>
<name>A0A9P6QJT2_9FUNG</name>
<dbReference type="PANTHER" id="PTHR20855:SF97">
    <property type="entry name" value="ADIPOR-LIKE RECEPTOR IZH3-RELATED"/>
    <property type="match status" value="1"/>
</dbReference>
<dbReference type="Pfam" id="PF03006">
    <property type="entry name" value="HlyIII"/>
    <property type="match status" value="1"/>
</dbReference>
<feature type="binding site" evidence="5">
    <location>
        <position position="285"/>
    </location>
    <ligand>
        <name>Zn(2+)</name>
        <dbReference type="ChEBI" id="CHEBI:29105"/>
    </ligand>
</feature>
<dbReference type="GO" id="GO:0046872">
    <property type="term" value="F:metal ion binding"/>
    <property type="evidence" value="ECO:0007669"/>
    <property type="project" value="UniProtKB-KW"/>
</dbReference>
<evidence type="ECO:0000313" key="8">
    <source>
        <dbReference type="Proteomes" id="UP000807716"/>
    </source>
</evidence>
<keyword evidence="3 6" id="KW-1133">Transmembrane helix</keyword>
<gene>
    <name evidence="7" type="ORF">DFQ27_002168</name>
</gene>
<feature type="transmembrane region" description="Helical" evidence="6">
    <location>
        <begin position="218"/>
        <end position="236"/>
    </location>
</feature>
<dbReference type="PANTHER" id="PTHR20855">
    <property type="entry name" value="ADIPOR/PROGESTIN RECEPTOR-RELATED"/>
    <property type="match status" value="1"/>
</dbReference>
<evidence type="ECO:0000256" key="5">
    <source>
        <dbReference type="PIRSR" id="PIRSR604254-1"/>
    </source>
</evidence>
<feature type="binding site" evidence="5">
    <location>
        <position position="434"/>
    </location>
    <ligand>
        <name>Zn(2+)</name>
        <dbReference type="ChEBI" id="CHEBI:29105"/>
    </ligand>
</feature>
<feature type="transmembrane region" description="Helical" evidence="6">
    <location>
        <begin position="265"/>
        <end position="288"/>
    </location>
</feature>
<evidence type="ECO:0000313" key="7">
    <source>
        <dbReference type="EMBL" id="KAG0269752.1"/>
    </source>
</evidence>
<reference evidence="7" key="1">
    <citation type="journal article" date="2020" name="Fungal Divers.">
        <title>Resolving the Mortierellaceae phylogeny through synthesis of multi-gene phylogenetics and phylogenomics.</title>
        <authorList>
            <person name="Vandepol N."/>
            <person name="Liber J."/>
            <person name="Desiro A."/>
            <person name="Na H."/>
            <person name="Kennedy M."/>
            <person name="Barry K."/>
            <person name="Grigoriev I.V."/>
            <person name="Miller A.N."/>
            <person name="O'Donnell K."/>
            <person name="Stajich J.E."/>
            <person name="Bonito G."/>
        </authorList>
    </citation>
    <scope>NUCLEOTIDE SEQUENCE</scope>
    <source>
        <strain evidence="7">BC1065</strain>
    </source>
</reference>
<dbReference type="GO" id="GO:0006882">
    <property type="term" value="P:intracellular zinc ion homeostasis"/>
    <property type="evidence" value="ECO:0007669"/>
    <property type="project" value="TreeGrafter"/>
</dbReference>
<evidence type="ECO:0000256" key="1">
    <source>
        <dbReference type="ARBA" id="ARBA00004141"/>
    </source>
</evidence>
<evidence type="ECO:0000256" key="2">
    <source>
        <dbReference type="ARBA" id="ARBA00022692"/>
    </source>
</evidence>
<keyword evidence="8" id="KW-1185">Reference proteome</keyword>
<dbReference type="EMBL" id="JAAAJB010000018">
    <property type="protein sequence ID" value="KAG0269752.1"/>
    <property type="molecule type" value="Genomic_DNA"/>
</dbReference>
<dbReference type="InterPro" id="IPR004254">
    <property type="entry name" value="AdipoR/HlyIII-related"/>
</dbReference>
<dbReference type="Proteomes" id="UP000807716">
    <property type="component" value="Unassembled WGS sequence"/>
</dbReference>
<comment type="subcellular location">
    <subcellularLocation>
        <location evidence="1">Membrane</location>
        <topology evidence="1">Multi-pass membrane protein</topology>
    </subcellularLocation>
</comment>
<dbReference type="GO" id="GO:0038023">
    <property type="term" value="F:signaling receptor activity"/>
    <property type="evidence" value="ECO:0007669"/>
    <property type="project" value="TreeGrafter"/>
</dbReference>
<accession>A0A9P6QJT2</accession>
<feature type="transmembrane region" description="Helical" evidence="6">
    <location>
        <begin position="333"/>
        <end position="353"/>
    </location>
</feature>
<keyword evidence="5" id="KW-0862">Zinc</keyword>
<evidence type="ECO:0000256" key="6">
    <source>
        <dbReference type="SAM" id="Phobius"/>
    </source>
</evidence>
<feature type="transmembrane region" description="Helical" evidence="6">
    <location>
        <begin position="360"/>
        <end position="380"/>
    </location>
</feature>
<evidence type="ECO:0000256" key="4">
    <source>
        <dbReference type="ARBA" id="ARBA00023136"/>
    </source>
</evidence>
<keyword evidence="4 6" id="KW-0472">Membrane</keyword>
<dbReference type="AlphaFoldDB" id="A0A9P6QJT2"/>
<keyword evidence="2 6" id="KW-0812">Transmembrane</keyword>
<sequence length="477" mass="54617">MSELKKRPRAHSVSASVMKGVQAAKAVAMQLPLDLEGIDVAILERLHLLLCKIENKLQSIEKSSLEKVDLTLRRMDETYATLEMPSLDDKVRATLKILEETYQSALHAKTSMGEKVHTAISILEEKYIELEQTSFERMDDARMMLEKVDSRAILDYTVESIDHTRRAALAGAKRLLHFEELPEQWQENKYILSGYRFLSSKTQCLKSIFYIHNESGNIWTHLLGFFYFLAVGIYFFSGSNPYLSTPTSTPIRHLPYVPADSADKLVFLVFFLAVYKCLLMSSLWHTFAQIAHERTMRCMACLDYVGISVLIAASVIVTEYYGFYCNTVFRNTYIAATSLFGIAGVVVPWLPWFDQKDTRWLRITFFISMAASSLLPVFHLMWIQGVRTTLEWMTPLLKSLGSYVLGVFVYANQYPERLFPGRFDHLGSSHQWWHLCVLGGVYYHFVAALSFWERRYEYGCPTGWEGIAPVGGLKALL</sequence>
<comment type="caution">
    <text evidence="7">The sequence shown here is derived from an EMBL/GenBank/DDBJ whole genome shotgun (WGS) entry which is preliminary data.</text>
</comment>